<reference evidence="2" key="1">
    <citation type="journal article" date="2023" name="G3 (Bethesda)">
        <title>A reference genome for the long-term kleptoplast-retaining sea slug Elysia crispata morphotype clarki.</title>
        <authorList>
            <person name="Eastman K.E."/>
            <person name="Pendleton A.L."/>
            <person name="Shaikh M.A."/>
            <person name="Suttiyut T."/>
            <person name="Ogas R."/>
            <person name="Tomko P."/>
            <person name="Gavelis G."/>
            <person name="Widhalm J.R."/>
            <person name="Wisecaver J.H."/>
        </authorList>
    </citation>
    <scope>NUCLEOTIDE SEQUENCE</scope>
    <source>
        <strain evidence="2">ECLA1</strain>
    </source>
</reference>
<evidence type="ECO:0000313" key="3">
    <source>
        <dbReference type="Proteomes" id="UP001283361"/>
    </source>
</evidence>
<dbReference type="EMBL" id="JAWDGP010000811">
    <property type="protein sequence ID" value="KAK3797065.1"/>
    <property type="molecule type" value="Genomic_DNA"/>
</dbReference>
<dbReference type="Pfam" id="PF13843">
    <property type="entry name" value="DDE_Tnp_1_7"/>
    <property type="match status" value="1"/>
</dbReference>
<sequence>MGLGHLAADFLYPALHGGEAGLRRSTQLELKVTVLEETCSVTTVTVGATVPEHARPVQYFSLFWDDGWWDHLSAETNRYARSQNPPADWTPVTVNDMKVFIGLCFGTGIIKLPCLSNYWRQKKRLFQTELPSVMSRDRFLAIWPFAHVADKY</sequence>
<protein>
    <recommendedName>
        <fullName evidence="1">PiggyBac transposable element-derived protein domain-containing protein</fullName>
    </recommendedName>
</protein>
<organism evidence="2 3">
    <name type="scientific">Elysia crispata</name>
    <name type="common">lettuce slug</name>
    <dbReference type="NCBI Taxonomy" id="231223"/>
    <lineage>
        <taxon>Eukaryota</taxon>
        <taxon>Metazoa</taxon>
        <taxon>Spiralia</taxon>
        <taxon>Lophotrochozoa</taxon>
        <taxon>Mollusca</taxon>
        <taxon>Gastropoda</taxon>
        <taxon>Heterobranchia</taxon>
        <taxon>Euthyneura</taxon>
        <taxon>Panpulmonata</taxon>
        <taxon>Sacoglossa</taxon>
        <taxon>Placobranchoidea</taxon>
        <taxon>Plakobranchidae</taxon>
        <taxon>Elysia</taxon>
    </lineage>
</organism>
<proteinExistence type="predicted"/>
<evidence type="ECO:0000313" key="2">
    <source>
        <dbReference type="EMBL" id="KAK3797065.1"/>
    </source>
</evidence>
<name>A0AAE1B0M0_9GAST</name>
<evidence type="ECO:0000259" key="1">
    <source>
        <dbReference type="Pfam" id="PF13843"/>
    </source>
</evidence>
<dbReference type="InterPro" id="IPR029526">
    <property type="entry name" value="PGBD"/>
</dbReference>
<dbReference type="PANTHER" id="PTHR46599">
    <property type="entry name" value="PIGGYBAC TRANSPOSABLE ELEMENT-DERIVED PROTEIN 4"/>
    <property type="match status" value="1"/>
</dbReference>
<dbReference type="Proteomes" id="UP001283361">
    <property type="component" value="Unassembled WGS sequence"/>
</dbReference>
<dbReference type="AlphaFoldDB" id="A0AAE1B0M0"/>
<gene>
    <name evidence="2" type="ORF">RRG08_065831</name>
</gene>
<keyword evidence="3" id="KW-1185">Reference proteome</keyword>
<comment type="caution">
    <text evidence="2">The sequence shown here is derived from an EMBL/GenBank/DDBJ whole genome shotgun (WGS) entry which is preliminary data.</text>
</comment>
<feature type="domain" description="PiggyBac transposable element-derived protein" evidence="1">
    <location>
        <begin position="56"/>
        <end position="150"/>
    </location>
</feature>
<accession>A0AAE1B0M0</accession>
<dbReference type="PANTHER" id="PTHR46599:SF3">
    <property type="entry name" value="PIGGYBAC TRANSPOSABLE ELEMENT-DERIVED PROTEIN 4"/>
    <property type="match status" value="1"/>
</dbReference>